<name>A0A6A1VXB0_9ROSI</name>
<feature type="region of interest" description="Disordered" evidence="1">
    <location>
        <begin position="53"/>
        <end position="77"/>
    </location>
</feature>
<reference evidence="2 3" key="1">
    <citation type="journal article" date="2019" name="Plant Biotechnol. J.">
        <title>The red bayberry genome and genetic basis of sex determination.</title>
        <authorList>
            <person name="Jia H.M."/>
            <person name="Jia H.J."/>
            <person name="Cai Q.L."/>
            <person name="Wang Y."/>
            <person name="Zhao H.B."/>
            <person name="Yang W.F."/>
            <person name="Wang G.Y."/>
            <person name="Li Y.H."/>
            <person name="Zhan D.L."/>
            <person name="Shen Y.T."/>
            <person name="Niu Q.F."/>
            <person name="Chang L."/>
            <person name="Qiu J."/>
            <person name="Zhao L."/>
            <person name="Xie H.B."/>
            <person name="Fu W.Y."/>
            <person name="Jin J."/>
            <person name="Li X.W."/>
            <person name="Jiao Y."/>
            <person name="Zhou C.C."/>
            <person name="Tu T."/>
            <person name="Chai C.Y."/>
            <person name="Gao J.L."/>
            <person name="Fan L.J."/>
            <person name="van de Weg E."/>
            <person name="Wang J.Y."/>
            <person name="Gao Z.S."/>
        </authorList>
    </citation>
    <scope>NUCLEOTIDE SEQUENCE [LARGE SCALE GENOMIC DNA]</scope>
    <source>
        <tissue evidence="2">Leaves</tissue>
    </source>
</reference>
<dbReference type="OrthoDB" id="1735681at2759"/>
<comment type="caution">
    <text evidence="2">The sequence shown here is derived from an EMBL/GenBank/DDBJ whole genome shotgun (WGS) entry which is preliminary data.</text>
</comment>
<evidence type="ECO:0000313" key="3">
    <source>
        <dbReference type="Proteomes" id="UP000516437"/>
    </source>
</evidence>
<sequence>MGFEAVPTEEPAAPLNMPSYDVLVYTKKKKEKKKKGKFFSKKSFWICCSSVDVRSSGEGEKEEEVKKEKEKDQKAGSKLKRKTNMFLCCSNVEFETKDLNRGATGPQRHLQQLHHAPPVEQPAPTPRTAEWRNIQVVPKAQEMTRS</sequence>
<gene>
    <name evidence="2" type="ORF">CJ030_MR4G023080</name>
</gene>
<evidence type="ECO:0000256" key="1">
    <source>
        <dbReference type="SAM" id="MobiDB-lite"/>
    </source>
</evidence>
<feature type="region of interest" description="Disordered" evidence="1">
    <location>
        <begin position="99"/>
        <end position="146"/>
    </location>
</feature>
<dbReference type="EMBL" id="RXIC02000022">
    <property type="protein sequence ID" value="KAB1216507.1"/>
    <property type="molecule type" value="Genomic_DNA"/>
</dbReference>
<dbReference type="AlphaFoldDB" id="A0A6A1VXB0"/>
<proteinExistence type="predicted"/>
<evidence type="ECO:0000313" key="2">
    <source>
        <dbReference type="EMBL" id="KAB1216507.1"/>
    </source>
</evidence>
<dbReference type="Proteomes" id="UP000516437">
    <property type="component" value="Chromosome 4"/>
</dbReference>
<protein>
    <submittedName>
        <fullName evidence="2">Uncharacterized protein</fullName>
    </submittedName>
</protein>
<organism evidence="2 3">
    <name type="scientific">Morella rubra</name>
    <name type="common">Chinese bayberry</name>
    <dbReference type="NCBI Taxonomy" id="262757"/>
    <lineage>
        <taxon>Eukaryota</taxon>
        <taxon>Viridiplantae</taxon>
        <taxon>Streptophyta</taxon>
        <taxon>Embryophyta</taxon>
        <taxon>Tracheophyta</taxon>
        <taxon>Spermatophyta</taxon>
        <taxon>Magnoliopsida</taxon>
        <taxon>eudicotyledons</taxon>
        <taxon>Gunneridae</taxon>
        <taxon>Pentapetalae</taxon>
        <taxon>rosids</taxon>
        <taxon>fabids</taxon>
        <taxon>Fagales</taxon>
        <taxon>Myricaceae</taxon>
        <taxon>Morella</taxon>
    </lineage>
</organism>
<feature type="compositionally biased region" description="Basic and acidic residues" evidence="1">
    <location>
        <begin position="55"/>
        <end position="75"/>
    </location>
</feature>
<keyword evidence="3" id="KW-1185">Reference proteome</keyword>
<accession>A0A6A1VXB0</accession>